<sequence length="311" mass="34965">MGNILIIGACGQIGTELTKKLREIYGTDTVIASDVRKGNPEFVASGPFEVVNALDFNQVETVIEKHGVDEVYLMAALLSATAEKNPAFAWDLNMNSLFHVLNLARAGKVKKIFWPSSIAVFGPTTPKQHTPQYTIMEPSTVYGISKQSGERWCEYYHNIYGVDVRSIRYPGLISWSTPPGGGTTDYAVDIYHKALSDGKYTCFLSEDTRLPMMYMDDAIRATVEIMQAPAENIKIRSSYNLSAMDFTPKEITEAIQKHITGFTIDYAPDFRQKIADSWPQSIDDSSARQDWHWKHNFDLDAMTADMLEHLK</sequence>
<dbReference type="Gene3D" id="3.40.50.720">
    <property type="entry name" value="NAD(P)-binding Rossmann-like Domain"/>
    <property type="match status" value="1"/>
</dbReference>
<dbReference type="RefSeq" id="WP_094414930.1">
    <property type="nucleotide sequence ID" value="NZ_NOXV01000267.1"/>
</dbReference>
<dbReference type="PANTHER" id="PTHR42687:SF1">
    <property type="entry name" value="L-THREONINE 3-DEHYDROGENASE, MITOCHONDRIAL"/>
    <property type="match status" value="1"/>
</dbReference>
<dbReference type="InterPro" id="IPR036291">
    <property type="entry name" value="NAD(P)-bd_dom_sf"/>
</dbReference>
<dbReference type="PANTHER" id="PTHR42687">
    <property type="entry name" value="L-THREONINE 3-DEHYDROGENASE"/>
    <property type="match status" value="1"/>
</dbReference>
<dbReference type="CDD" id="cd05272">
    <property type="entry name" value="TDH_SDR_e"/>
    <property type="match status" value="1"/>
</dbReference>
<comment type="caution">
    <text evidence="3">The sequence shown here is derived from an EMBL/GenBank/DDBJ whole genome shotgun (WGS) entry which is preliminary data.</text>
</comment>
<dbReference type="OrthoDB" id="9779902at2"/>
<dbReference type="AlphaFoldDB" id="A0A255Z5D1"/>
<dbReference type="FunFam" id="3.40.50.720:FF:000077">
    <property type="entry name" value="L-threonine 3-dehydrogenase, mitochondrial"/>
    <property type="match status" value="1"/>
</dbReference>
<dbReference type="Proteomes" id="UP000216605">
    <property type="component" value="Unassembled WGS sequence"/>
</dbReference>
<reference evidence="3 4" key="1">
    <citation type="submission" date="2017-07" db="EMBL/GenBank/DDBJ databases">
        <title>Flavobacterium cyanobacteriorum sp. nov., isolated from cyanobacterial aggregates in a eutrophic lake.</title>
        <authorList>
            <person name="Cai H."/>
        </authorList>
    </citation>
    <scope>NUCLEOTIDE SEQUENCE [LARGE SCALE GENOMIC DNA]</scope>
    <source>
        <strain evidence="3 4">TH021</strain>
    </source>
</reference>
<dbReference type="InterPro" id="IPR001509">
    <property type="entry name" value="Epimerase_deHydtase"/>
</dbReference>
<protein>
    <submittedName>
        <fullName evidence="3">NAD-dependent epimerase</fullName>
    </submittedName>
</protein>
<keyword evidence="4" id="KW-1185">Reference proteome</keyword>
<gene>
    <name evidence="3" type="ORF">CHU92_09420</name>
</gene>
<accession>A0A255Z5D1</accession>
<evidence type="ECO:0000313" key="4">
    <source>
        <dbReference type="Proteomes" id="UP000216605"/>
    </source>
</evidence>
<dbReference type="GO" id="GO:0006567">
    <property type="term" value="P:L-threonine catabolic process"/>
    <property type="evidence" value="ECO:0007669"/>
    <property type="project" value="TreeGrafter"/>
</dbReference>
<evidence type="ECO:0000313" key="3">
    <source>
        <dbReference type="EMBL" id="OYQ36737.1"/>
    </source>
</evidence>
<organism evidence="3 4">
    <name type="scientific">Flavobacterium cyanobacteriorum</name>
    <dbReference type="NCBI Taxonomy" id="2022802"/>
    <lineage>
        <taxon>Bacteria</taxon>
        <taxon>Pseudomonadati</taxon>
        <taxon>Bacteroidota</taxon>
        <taxon>Flavobacteriia</taxon>
        <taxon>Flavobacteriales</taxon>
        <taxon>Flavobacteriaceae</taxon>
        <taxon>Flavobacterium</taxon>
    </lineage>
</organism>
<dbReference type="SUPFAM" id="SSF51735">
    <property type="entry name" value="NAD(P)-binding Rossmann-fold domains"/>
    <property type="match status" value="1"/>
</dbReference>
<comment type="similarity">
    <text evidence="1">Belongs to the NAD(P)-dependent epimerase/dehydratase family.</text>
</comment>
<evidence type="ECO:0000259" key="2">
    <source>
        <dbReference type="Pfam" id="PF01370"/>
    </source>
</evidence>
<proteinExistence type="inferred from homology"/>
<dbReference type="Pfam" id="PF01370">
    <property type="entry name" value="Epimerase"/>
    <property type="match status" value="1"/>
</dbReference>
<dbReference type="EMBL" id="NOXV01000267">
    <property type="protein sequence ID" value="OYQ36737.1"/>
    <property type="molecule type" value="Genomic_DNA"/>
</dbReference>
<feature type="domain" description="NAD-dependent epimerase/dehydratase" evidence="2">
    <location>
        <begin position="4"/>
        <end position="233"/>
    </location>
</feature>
<dbReference type="InterPro" id="IPR051225">
    <property type="entry name" value="NAD(P)_epim/dehydratase"/>
</dbReference>
<dbReference type="GO" id="GO:0008743">
    <property type="term" value="F:L-threonine 3-dehydrogenase activity"/>
    <property type="evidence" value="ECO:0007669"/>
    <property type="project" value="TreeGrafter"/>
</dbReference>
<name>A0A255Z5D1_9FLAO</name>
<evidence type="ECO:0000256" key="1">
    <source>
        <dbReference type="ARBA" id="ARBA00007637"/>
    </source>
</evidence>